<evidence type="ECO:0000313" key="4">
    <source>
        <dbReference type="Proteomes" id="UP000054097"/>
    </source>
</evidence>
<sequence length="123" mass="13998">MSNRVCDVTKDPSKKRLDNPYDHIHSGNPPSAHTLTNHPLYIEAQNSLYNEAHHFPDTQNSEDDKAAQTRRKNAESQRQYRVRKKEQEMALQAQSMCFPSTLSIRGTHFTRQHSEGKAPAIAG</sequence>
<dbReference type="CDD" id="cd14686">
    <property type="entry name" value="bZIP"/>
    <property type="match status" value="1"/>
</dbReference>
<accession>A0A0C3BAZ5</accession>
<evidence type="ECO:0000259" key="2">
    <source>
        <dbReference type="PROSITE" id="PS00036"/>
    </source>
</evidence>
<evidence type="ECO:0000313" key="3">
    <source>
        <dbReference type="EMBL" id="KIM33990.1"/>
    </source>
</evidence>
<dbReference type="Proteomes" id="UP000054097">
    <property type="component" value="Unassembled WGS sequence"/>
</dbReference>
<feature type="region of interest" description="Disordered" evidence="1">
    <location>
        <begin position="1"/>
        <end position="85"/>
    </location>
</feature>
<dbReference type="PROSITE" id="PS00036">
    <property type="entry name" value="BZIP_BASIC"/>
    <property type="match status" value="1"/>
</dbReference>
<reference evidence="3 4" key="1">
    <citation type="submission" date="2014-04" db="EMBL/GenBank/DDBJ databases">
        <authorList>
            <consortium name="DOE Joint Genome Institute"/>
            <person name="Kuo A."/>
            <person name="Zuccaro A."/>
            <person name="Kohler A."/>
            <person name="Nagy L.G."/>
            <person name="Floudas D."/>
            <person name="Copeland A."/>
            <person name="Barry K.W."/>
            <person name="Cichocki N."/>
            <person name="Veneault-Fourrey C."/>
            <person name="LaButti K."/>
            <person name="Lindquist E.A."/>
            <person name="Lipzen A."/>
            <person name="Lundell T."/>
            <person name="Morin E."/>
            <person name="Murat C."/>
            <person name="Sun H."/>
            <person name="Tunlid A."/>
            <person name="Henrissat B."/>
            <person name="Grigoriev I.V."/>
            <person name="Hibbett D.S."/>
            <person name="Martin F."/>
            <person name="Nordberg H.P."/>
            <person name="Cantor M.N."/>
            <person name="Hua S.X."/>
        </authorList>
    </citation>
    <scope>NUCLEOTIDE SEQUENCE [LARGE SCALE GENOMIC DNA]</scope>
    <source>
        <strain evidence="3 4">MAFF 305830</strain>
    </source>
</reference>
<proteinExistence type="predicted"/>
<dbReference type="GO" id="GO:0003700">
    <property type="term" value="F:DNA-binding transcription factor activity"/>
    <property type="evidence" value="ECO:0007669"/>
    <property type="project" value="InterPro"/>
</dbReference>
<feature type="compositionally biased region" description="Polar residues" evidence="1">
    <location>
        <begin position="28"/>
        <end position="37"/>
    </location>
</feature>
<name>A0A0C3BAZ5_SERVB</name>
<protein>
    <recommendedName>
        <fullName evidence="2">BZIP domain-containing protein</fullName>
    </recommendedName>
</protein>
<feature type="domain" description="BZIP" evidence="2">
    <location>
        <begin position="70"/>
        <end position="83"/>
    </location>
</feature>
<gene>
    <name evidence="3" type="ORF">M408DRAFT_59498</name>
</gene>
<dbReference type="InterPro" id="IPR004827">
    <property type="entry name" value="bZIP"/>
</dbReference>
<feature type="compositionally biased region" description="Basic and acidic residues" evidence="1">
    <location>
        <begin position="7"/>
        <end position="25"/>
    </location>
</feature>
<organism evidence="3 4">
    <name type="scientific">Serendipita vermifera MAFF 305830</name>
    <dbReference type="NCBI Taxonomy" id="933852"/>
    <lineage>
        <taxon>Eukaryota</taxon>
        <taxon>Fungi</taxon>
        <taxon>Dikarya</taxon>
        <taxon>Basidiomycota</taxon>
        <taxon>Agaricomycotina</taxon>
        <taxon>Agaricomycetes</taxon>
        <taxon>Sebacinales</taxon>
        <taxon>Serendipitaceae</taxon>
        <taxon>Serendipita</taxon>
    </lineage>
</organism>
<evidence type="ECO:0000256" key="1">
    <source>
        <dbReference type="SAM" id="MobiDB-lite"/>
    </source>
</evidence>
<dbReference type="AlphaFoldDB" id="A0A0C3BAZ5"/>
<keyword evidence="4" id="KW-1185">Reference proteome</keyword>
<dbReference type="EMBL" id="KN824277">
    <property type="protein sequence ID" value="KIM33990.1"/>
    <property type="molecule type" value="Genomic_DNA"/>
</dbReference>
<dbReference type="HOGENOM" id="CLU_2016617_0_0_1"/>
<reference evidence="4" key="2">
    <citation type="submission" date="2015-01" db="EMBL/GenBank/DDBJ databases">
        <title>Evolutionary Origins and Diversification of the Mycorrhizal Mutualists.</title>
        <authorList>
            <consortium name="DOE Joint Genome Institute"/>
            <consortium name="Mycorrhizal Genomics Consortium"/>
            <person name="Kohler A."/>
            <person name="Kuo A."/>
            <person name="Nagy L.G."/>
            <person name="Floudas D."/>
            <person name="Copeland A."/>
            <person name="Barry K.W."/>
            <person name="Cichocki N."/>
            <person name="Veneault-Fourrey C."/>
            <person name="LaButti K."/>
            <person name="Lindquist E.A."/>
            <person name="Lipzen A."/>
            <person name="Lundell T."/>
            <person name="Morin E."/>
            <person name="Murat C."/>
            <person name="Riley R."/>
            <person name="Ohm R."/>
            <person name="Sun H."/>
            <person name="Tunlid A."/>
            <person name="Henrissat B."/>
            <person name="Grigoriev I.V."/>
            <person name="Hibbett D.S."/>
            <person name="Martin F."/>
        </authorList>
    </citation>
    <scope>NUCLEOTIDE SEQUENCE [LARGE SCALE GENOMIC DNA]</scope>
    <source>
        <strain evidence="4">MAFF 305830</strain>
    </source>
</reference>
<feature type="compositionally biased region" description="Basic and acidic residues" evidence="1">
    <location>
        <begin position="51"/>
        <end position="75"/>
    </location>
</feature>